<dbReference type="Proteomes" id="UP001285441">
    <property type="component" value="Unassembled WGS sequence"/>
</dbReference>
<dbReference type="InterPro" id="IPR012341">
    <property type="entry name" value="6hp_glycosidase-like_sf"/>
</dbReference>
<dbReference type="EMBL" id="JAULSW010000003">
    <property type="protein sequence ID" value="KAK3386489.1"/>
    <property type="molecule type" value="Genomic_DNA"/>
</dbReference>
<name>A0AAE0NS21_9PEZI</name>
<dbReference type="GO" id="GO:0004560">
    <property type="term" value="F:alpha-L-fucosidase activity"/>
    <property type="evidence" value="ECO:0007669"/>
    <property type="project" value="InterPro"/>
</dbReference>
<evidence type="ECO:0000259" key="3">
    <source>
        <dbReference type="Pfam" id="PF21307"/>
    </source>
</evidence>
<dbReference type="PIRSF" id="PIRSF007663">
    <property type="entry name" value="UCP007663"/>
    <property type="match status" value="1"/>
</dbReference>
<feature type="domain" description="Glycosyl hydrolase family 95 N-terminal" evidence="2">
    <location>
        <begin position="36"/>
        <end position="270"/>
    </location>
</feature>
<dbReference type="SUPFAM" id="SSF48208">
    <property type="entry name" value="Six-hairpin glycosidases"/>
    <property type="match status" value="1"/>
</dbReference>
<evidence type="ECO:0000259" key="2">
    <source>
        <dbReference type="Pfam" id="PF14498"/>
    </source>
</evidence>
<feature type="domain" description="Alpha fucosidase A-like C-terminal" evidence="3">
    <location>
        <begin position="719"/>
        <end position="773"/>
    </location>
</feature>
<dbReference type="GO" id="GO:0005975">
    <property type="term" value="P:carbohydrate metabolic process"/>
    <property type="evidence" value="ECO:0007669"/>
    <property type="project" value="InterPro"/>
</dbReference>
<protein>
    <submittedName>
        <fullName evidence="5">Glycoside hydrolase family 95 protein</fullName>
    </submittedName>
</protein>
<reference evidence="5" key="1">
    <citation type="journal article" date="2023" name="Mol. Phylogenet. Evol.">
        <title>Genome-scale phylogeny and comparative genomics of the fungal order Sordariales.</title>
        <authorList>
            <person name="Hensen N."/>
            <person name="Bonometti L."/>
            <person name="Westerberg I."/>
            <person name="Brannstrom I.O."/>
            <person name="Guillou S."/>
            <person name="Cros-Aarteil S."/>
            <person name="Calhoun S."/>
            <person name="Haridas S."/>
            <person name="Kuo A."/>
            <person name="Mondo S."/>
            <person name="Pangilinan J."/>
            <person name="Riley R."/>
            <person name="LaButti K."/>
            <person name="Andreopoulos B."/>
            <person name="Lipzen A."/>
            <person name="Chen C."/>
            <person name="Yan M."/>
            <person name="Daum C."/>
            <person name="Ng V."/>
            <person name="Clum A."/>
            <person name="Steindorff A."/>
            <person name="Ohm R.A."/>
            <person name="Martin F."/>
            <person name="Silar P."/>
            <person name="Natvig D.O."/>
            <person name="Lalanne C."/>
            <person name="Gautier V."/>
            <person name="Ament-Velasquez S.L."/>
            <person name="Kruys A."/>
            <person name="Hutchinson M.I."/>
            <person name="Powell A.J."/>
            <person name="Barry K."/>
            <person name="Miller A.N."/>
            <person name="Grigoriev I.V."/>
            <person name="Debuchy R."/>
            <person name="Gladieux P."/>
            <person name="Hiltunen Thoren M."/>
            <person name="Johannesson H."/>
        </authorList>
    </citation>
    <scope>NUCLEOTIDE SEQUENCE</scope>
    <source>
        <strain evidence="5">CBS 232.78</strain>
    </source>
</reference>
<dbReference type="PANTHER" id="PTHR31084">
    <property type="entry name" value="ALPHA-L-FUCOSIDASE 2"/>
    <property type="match status" value="1"/>
</dbReference>
<evidence type="ECO:0000256" key="1">
    <source>
        <dbReference type="SAM" id="SignalP"/>
    </source>
</evidence>
<dbReference type="AlphaFoldDB" id="A0AAE0NS21"/>
<dbReference type="InterPro" id="IPR027414">
    <property type="entry name" value="GH95_N_dom"/>
</dbReference>
<evidence type="ECO:0000259" key="4">
    <source>
        <dbReference type="Pfam" id="PF22124"/>
    </source>
</evidence>
<dbReference type="PANTHER" id="PTHR31084:SF0">
    <property type="entry name" value="ALPHA-L-FUCOSIDASE 2"/>
    <property type="match status" value="1"/>
</dbReference>
<dbReference type="InterPro" id="IPR049053">
    <property type="entry name" value="AFCA-like_C"/>
</dbReference>
<dbReference type="Gene3D" id="1.50.10.10">
    <property type="match status" value="1"/>
</dbReference>
<keyword evidence="6" id="KW-1185">Reference proteome</keyword>
<dbReference type="InterPro" id="IPR016518">
    <property type="entry name" value="Alpha-L-fucosidase"/>
</dbReference>
<dbReference type="InterPro" id="IPR054363">
    <property type="entry name" value="GH95_cat"/>
</dbReference>
<keyword evidence="1" id="KW-0732">Signal</keyword>
<dbReference type="Pfam" id="PF21307">
    <property type="entry name" value="Glyco_hydro_95_C"/>
    <property type="match status" value="1"/>
</dbReference>
<evidence type="ECO:0000313" key="6">
    <source>
        <dbReference type="Proteomes" id="UP001285441"/>
    </source>
</evidence>
<gene>
    <name evidence="5" type="ORF">B0H63DRAFT_493303</name>
</gene>
<dbReference type="Pfam" id="PF22124">
    <property type="entry name" value="Glyco_hydro_95_cat"/>
    <property type="match status" value="1"/>
</dbReference>
<proteinExistence type="predicted"/>
<dbReference type="Pfam" id="PF14498">
    <property type="entry name" value="Glyco_hyd_65N_2"/>
    <property type="match status" value="1"/>
</dbReference>
<feature type="domain" description="Glycosyl hydrolase family 95 catalytic" evidence="4">
    <location>
        <begin position="293"/>
        <end position="713"/>
    </location>
</feature>
<keyword evidence="5" id="KW-0378">Hydrolase</keyword>
<organism evidence="5 6">
    <name type="scientific">Podospora didyma</name>
    <dbReference type="NCBI Taxonomy" id="330526"/>
    <lineage>
        <taxon>Eukaryota</taxon>
        <taxon>Fungi</taxon>
        <taxon>Dikarya</taxon>
        <taxon>Ascomycota</taxon>
        <taxon>Pezizomycotina</taxon>
        <taxon>Sordariomycetes</taxon>
        <taxon>Sordariomycetidae</taxon>
        <taxon>Sordariales</taxon>
        <taxon>Podosporaceae</taxon>
        <taxon>Podospora</taxon>
    </lineage>
</organism>
<comment type="caution">
    <text evidence="5">The sequence shown here is derived from an EMBL/GenBank/DDBJ whole genome shotgun (WGS) entry which is preliminary data.</text>
</comment>
<accession>A0AAE0NS21</accession>
<feature type="signal peptide" evidence="1">
    <location>
        <begin position="1"/>
        <end position="22"/>
    </location>
</feature>
<feature type="chain" id="PRO_5042048769" evidence="1">
    <location>
        <begin position="23"/>
        <end position="796"/>
    </location>
</feature>
<dbReference type="InterPro" id="IPR008928">
    <property type="entry name" value="6-hairpin_glycosidase_sf"/>
</dbReference>
<evidence type="ECO:0000313" key="5">
    <source>
        <dbReference type="EMBL" id="KAK3386489.1"/>
    </source>
</evidence>
<reference evidence="5" key="2">
    <citation type="submission" date="2023-06" db="EMBL/GenBank/DDBJ databases">
        <authorList>
            <consortium name="Lawrence Berkeley National Laboratory"/>
            <person name="Haridas S."/>
            <person name="Hensen N."/>
            <person name="Bonometti L."/>
            <person name="Westerberg I."/>
            <person name="Brannstrom I.O."/>
            <person name="Guillou S."/>
            <person name="Cros-Aarteil S."/>
            <person name="Calhoun S."/>
            <person name="Kuo A."/>
            <person name="Mondo S."/>
            <person name="Pangilinan J."/>
            <person name="Riley R."/>
            <person name="LaButti K."/>
            <person name="Andreopoulos B."/>
            <person name="Lipzen A."/>
            <person name="Chen C."/>
            <person name="Yanf M."/>
            <person name="Daum C."/>
            <person name="Ng V."/>
            <person name="Clum A."/>
            <person name="Steindorff A."/>
            <person name="Ohm R."/>
            <person name="Martin F."/>
            <person name="Silar P."/>
            <person name="Natvig D."/>
            <person name="Lalanne C."/>
            <person name="Gautier V."/>
            <person name="Ament-velasquez S.L."/>
            <person name="Kruys A."/>
            <person name="Hutchinson M.I."/>
            <person name="Powell A.J."/>
            <person name="Barry K."/>
            <person name="Miller A.N."/>
            <person name="Grigoriev I.V."/>
            <person name="Debuchy R."/>
            <person name="Gladieux P."/>
            <person name="Thoren M.H."/>
            <person name="Johannesson H."/>
        </authorList>
    </citation>
    <scope>NUCLEOTIDE SEQUENCE</scope>
    <source>
        <strain evidence="5">CBS 232.78</strain>
    </source>
</reference>
<sequence length="796" mass="86229">MIFSKYIFVAASLLLCLPTASAADWDGSRFAWYGSDAADDIHNALPIGNGRLGASVSGGNVEKLVLNENSVWSGPWQNRVNRNPSGAVDDIWKKLLAGSVTAAGEAAMSKLAGDPTSPRAYNPLINIGIDFGHGSGLTNYSRWLDTYEGTAGVRYTSSGVSYSREYVASYPHGVLAFRFTSSTPGKLNLKLSLSRAKWVLSQAASISRDNSAGHAVSLSANSGQSSDAINFWSEARVVNSGGSATSDGKTISINGADTVDVYFNAETSYRYPDATRGQAELKRKLDAAVSAGYIAVRAAAIKDFNSLIERVKLNLGSSGNAGTLETPTRLKNFKNSPGSDVQLVTLMFNFGRHCLVSSSRDTGARSLPANLQGIWNQDYSPPWQSKYTININLQMNYWPALITNLAETQKPVFDLINMAVPRAQAVAKSMYGCDGIVLHHNTDLWGDAAPVDKGTPYTIWPMGAAWLSHDAMEHYRFTQNQTFLQSTVWPILQQTAQFYFCYLREWNGFYTAGPSLSPEHAFLVPSGQSQANKAEGLDISIEMDNQLLRQLFTNVVSTCTLLNLPNSTNPTCAKAATYLPKIRPPGISAKTGRIQEWRSDYAESEAGHRHFSPLWGLYPARQLTPLVSATHAAAAKKLLDHRMSSGSGSTGWSRSWAISLYARLFEGDTAWRHVQEFVRQFPTNNLWNSDSGPGSSFQIDGNFGVTAGIAEMLLQSHEAAVPNGRVEGLVARGGFVVESMVWEGGALANAAITAKSGGFLALRVQDGTAKFEVDGVPYSKPVETTAGGVYRVRVVR</sequence>